<dbReference type="KEGG" id="nch:A0U93_00950"/>
<dbReference type="Proteomes" id="UP000188604">
    <property type="component" value="Chromosome"/>
</dbReference>
<evidence type="ECO:0000313" key="1">
    <source>
        <dbReference type="EMBL" id="AQS86756.1"/>
    </source>
</evidence>
<gene>
    <name evidence="1" type="ORF">A0U93_00950</name>
</gene>
<name>A0A1U9KLT7_9PROT</name>
<protein>
    <submittedName>
        <fullName evidence="1">Uncharacterized protein</fullName>
    </submittedName>
</protein>
<reference evidence="1 2" key="1">
    <citation type="submission" date="2016-03" db="EMBL/GenBank/DDBJ databases">
        <title>Acetic acid bacteria sequencing.</title>
        <authorList>
            <person name="Brandt J."/>
            <person name="Jakob F."/>
            <person name="Vogel R.F."/>
        </authorList>
    </citation>
    <scope>NUCLEOTIDE SEQUENCE [LARGE SCALE GENOMIC DNA]</scope>
    <source>
        <strain evidence="1 2">NBRC 101099</strain>
    </source>
</reference>
<keyword evidence="2" id="KW-1185">Reference proteome</keyword>
<dbReference type="EMBL" id="CP014691">
    <property type="protein sequence ID" value="AQS86756.1"/>
    <property type="molecule type" value="Genomic_DNA"/>
</dbReference>
<dbReference type="OrthoDB" id="7304127at2"/>
<dbReference type="InterPro" id="IPR004564">
    <property type="entry name" value="OM_lipoprot_carrier_LolA-like"/>
</dbReference>
<dbReference type="Gene3D" id="2.50.20.10">
    <property type="entry name" value="Lipoprotein localisation LolA/LolB/LppX"/>
    <property type="match status" value="1"/>
</dbReference>
<proteinExistence type="predicted"/>
<dbReference type="STRING" id="320497.A0U93_00950"/>
<dbReference type="SUPFAM" id="SSF89392">
    <property type="entry name" value="Prokaryotic lipoproteins and lipoprotein localization factors"/>
    <property type="match status" value="1"/>
</dbReference>
<dbReference type="Pfam" id="PF19574">
    <property type="entry name" value="LolA_3"/>
    <property type="match status" value="1"/>
</dbReference>
<dbReference type="InterPro" id="IPR029046">
    <property type="entry name" value="LolA/LolB/LppX"/>
</dbReference>
<dbReference type="RefSeq" id="WP_077805719.1">
    <property type="nucleotide sequence ID" value="NZ_BJXS01000010.1"/>
</dbReference>
<dbReference type="AlphaFoldDB" id="A0A1U9KLT7"/>
<organism evidence="1 2">
    <name type="scientific">Neoasaia chiangmaiensis</name>
    <dbReference type="NCBI Taxonomy" id="320497"/>
    <lineage>
        <taxon>Bacteria</taxon>
        <taxon>Pseudomonadati</taxon>
        <taxon>Pseudomonadota</taxon>
        <taxon>Alphaproteobacteria</taxon>
        <taxon>Acetobacterales</taxon>
        <taxon>Acetobacteraceae</taxon>
        <taxon>Neoasaia</taxon>
    </lineage>
</organism>
<evidence type="ECO:0000313" key="2">
    <source>
        <dbReference type="Proteomes" id="UP000188604"/>
    </source>
</evidence>
<sequence length="191" mass="20888">MKPVRVILAVGILTGIGGAKAADQGAELAARIVAQLGQVPERARHFQEHREIAALDRPLVTTGTLTFRKPDFLEKTTITPRLEDMTIQGDRVSIRRGDGPVHVIMLDQSPELSVLATTLRAPLSGDSQALRHYYTLSASGDLGHWTLLLSPVDQEAARYVRNVTLAGRNNVVDSVRVVLRNGDRQMLVIDP</sequence>
<accession>A0A1U9KLT7</accession>